<comment type="caution">
    <text evidence="8">The sequence shown here is derived from an EMBL/GenBank/DDBJ whole genome shotgun (WGS) entry which is preliminary data.</text>
</comment>
<comment type="similarity">
    <text evidence="2">Belongs to the FAD-binding monooxygenase family.</text>
</comment>
<keyword evidence="6" id="KW-0560">Oxidoreductase</keyword>
<evidence type="ECO:0000256" key="2">
    <source>
        <dbReference type="ARBA" id="ARBA00010139"/>
    </source>
</evidence>
<dbReference type="AlphaFoldDB" id="A0A437LYT0"/>
<name>A0A437LYT0_9SPHN</name>
<organism evidence="8 9">
    <name type="scientific">Sphingomonas crocodyli</name>
    <dbReference type="NCBI Taxonomy" id="1979270"/>
    <lineage>
        <taxon>Bacteria</taxon>
        <taxon>Pseudomonadati</taxon>
        <taxon>Pseudomonadota</taxon>
        <taxon>Alphaproteobacteria</taxon>
        <taxon>Sphingomonadales</taxon>
        <taxon>Sphingomonadaceae</taxon>
        <taxon>Sphingomonas</taxon>
    </lineage>
</organism>
<comment type="cofactor">
    <cofactor evidence="1">
        <name>FAD</name>
        <dbReference type="ChEBI" id="CHEBI:57692"/>
    </cofactor>
</comment>
<proteinExistence type="inferred from homology"/>
<reference evidence="8 9" key="1">
    <citation type="submission" date="2019-01" db="EMBL/GenBank/DDBJ databases">
        <authorList>
            <person name="Chen W.-M."/>
        </authorList>
    </citation>
    <scope>NUCLEOTIDE SEQUENCE [LARGE SCALE GENOMIC DNA]</scope>
    <source>
        <strain evidence="8 9">CCP-7</strain>
    </source>
</reference>
<evidence type="ECO:0000256" key="3">
    <source>
        <dbReference type="ARBA" id="ARBA00022630"/>
    </source>
</evidence>
<evidence type="ECO:0000313" key="9">
    <source>
        <dbReference type="Proteomes" id="UP000282971"/>
    </source>
</evidence>
<keyword evidence="5" id="KW-0521">NADP</keyword>
<evidence type="ECO:0000256" key="5">
    <source>
        <dbReference type="ARBA" id="ARBA00022857"/>
    </source>
</evidence>
<gene>
    <name evidence="8" type="ORF">EOD43_19675</name>
</gene>
<evidence type="ECO:0000256" key="4">
    <source>
        <dbReference type="ARBA" id="ARBA00022827"/>
    </source>
</evidence>
<dbReference type="GO" id="GO:0050661">
    <property type="term" value="F:NADP binding"/>
    <property type="evidence" value="ECO:0007669"/>
    <property type="project" value="InterPro"/>
</dbReference>
<accession>A0A437LYT0</accession>
<dbReference type="Proteomes" id="UP000282971">
    <property type="component" value="Unassembled WGS sequence"/>
</dbReference>
<keyword evidence="4" id="KW-0274">FAD</keyword>
<keyword evidence="3" id="KW-0285">Flavoprotein</keyword>
<dbReference type="EMBL" id="SACN01000003">
    <property type="protein sequence ID" value="RVT90473.1"/>
    <property type="molecule type" value="Genomic_DNA"/>
</dbReference>
<dbReference type="SUPFAM" id="SSF51905">
    <property type="entry name" value="FAD/NAD(P)-binding domain"/>
    <property type="match status" value="1"/>
</dbReference>
<dbReference type="Gene3D" id="3.50.50.60">
    <property type="entry name" value="FAD/NAD(P)-binding domain"/>
    <property type="match status" value="2"/>
</dbReference>
<evidence type="ECO:0000256" key="6">
    <source>
        <dbReference type="ARBA" id="ARBA00023002"/>
    </source>
</evidence>
<dbReference type="Pfam" id="PF00743">
    <property type="entry name" value="FMO-like"/>
    <property type="match status" value="1"/>
</dbReference>
<keyword evidence="9" id="KW-1185">Reference proteome</keyword>
<evidence type="ECO:0000256" key="1">
    <source>
        <dbReference type="ARBA" id="ARBA00001974"/>
    </source>
</evidence>
<evidence type="ECO:0000313" key="8">
    <source>
        <dbReference type="EMBL" id="RVT90473.1"/>
    </source>
</evidence>
<dbReference type="GO" id="GO:0004499">
    <property type="term" value="F:N,N-dimethylaniline monooxygenase activity"/>
    <property type="evidence" value="ECO:0007669"/>
    <property type="project" value="InterPro"/>
</dbReference>
<dbReference type="PRINTS" id="PR00411">
    <property type="entry name" value="PNDRDTASEI"/>
</dbReference>
<keyword evidence="7" id="KW-0503">Monooxygenase</keyword>
<dbReference type="OrthoDB" id="312624at2"/>
<evidence type="ECO:0000256" key="7">
    <source>
        <dbReference type="ARBA" id="ARBA00023033"/>
    </source>
</evidence>
<dbReference type="GO" id="GO:0050660">
    <property type="term" value="F:flavin adenine dinucleotide binding"/>
    <property type="evidence" value="ECO:0007669"/>
    <property type="project" value="InterPro"/>
</dbReference>
<dbReference type="InterPro" id="IPR020946">
    <property type="entry name" value="Flavin_mOase-like"/>
</dbReference>
<protein>
    <submittedName>
        <fullName evidence="8">NAD(P)/FAD-dependent oxidoreductase</fullName>
    </submittedName>
</protein>
<sequence length="548" mass="60494">MGRERKFVVSETSIGGGEPIQTEVLVIGAGIGGIYAVHRCLEEGLGVVCLEAASHVGGVWHHNRYPGARVDIESFDYCFHFSPEIYRDWQWSERYAAQPELFRYLEYVADRTGAIDHIRFNARVVAANWKPADAEWHVRTDTGTSYRARFVLMATGNLSAPRPPAFEGMESFRGQIIETSSWPGAGVDWRGKRVGIIGTGSSGVQAIPVIAKDAAKLTVFQRTANYSVPAQNGPMQADRHQAVIDDVLAERARMMDSYAGINALIREVRPSTDYSPEEQQAALERQWQEGGQGMMAVFADQQTNPVAAELVSEFVRSKIRQIVRDPITAETLCPKGFPIGVRRLGVDTDYYDTFNRDNVELVDVKADPIVRITPNGVETASGEHPVDILIFALGFDAFTGAIDRAGIRNEKGEAPTDRWRRGPRTLLGLMIAGFPNLFMVSGPGSPSVLVNLMLMNEYSIDWIVDCIKWLDAKGARTIEATVEAEDAWVEEVAKTASHRLAARIPNWMTHQGEDGSRAFIPYAAGLKAYRVHAEGCVNAGYAGFRTSR</sequence>
<dbReference type="PANTHER" id="PTHR43098">
    <property type="entry name" value="L-ORNITHINE N(5)-MONOOXYGENASE-RELATED"/>
    <property type="match status" value="1"/>
</dbReference>
<dbReference type="PANTHER" id="PTHR43098:SF3">
    <property type="entry name" value="L-ORNITHINE N(5)-MONOOXYGENASE-RELATED"/>
    <property type="match status" value="1"/>
</dbReference>
<dbReference type="InterPro" id="IPR036188">
    <property type="entry name" value="FAD/NAD-bd_sf"/>
</dbReference>
<dbReference type="InterPro" id="IPR050775">
    <property type="entry name" value="FAD-binding_Monooxygenases"/>
</dbReference>